<dbReference type="EMBL" id="JBBKAK010000001">
    <property type="protein sequence ID" value="MEJ8671823.1"/>
    <property type="molecule type" value="Genomic_DNA"/>
</dbReference>
<comment type="caution">
    <text evidence="3">The sequence shown here is derived from an EMBL/GenBank/DDBJ whole genome shotgun (WGS) entry which is preliminary data.</text>
</comment>
<evidence type="ECO:0000313" key="4">
    <source>
        <dbReference type="Proteomes" id="UP001376459"/>
    </source>
</evidence>
<feature type="chain" id="PRO_5047535631" evidence="2">
    <location>
        <begin position="28"/>
        <end position="74"/>
    </location>
</feature>
<evidence type="ECO:0000256" key="1">
    <source>
        <dbReference type="SAM" id="MobiDB-lite"/>
    </source>
</evidence>
<feature type="region of interest" description="Disordered" evidence="1">
    <location>
        <begin position="49"/>
        <end position="74"/>
    </location>
</feature>
<accession>A0ABU8USE0</accession>
<keyword evidence="4" id="KW-1185">Reference proteome</keyword>
<gene>
    <name evidence="3" type="ORF">WKI71_36275</name>
</gene>
<name>A0ABU8USE0_9ACTN</name>
<evidence type="ECO:0000256" key="2">
    <source>
        <dbReference type="SAM" id="SignalP"/>
    </source>
</evidence>
<proteinExistence type="predicted"/>
<protein>
    <submittedName>
        <fullName evidence="3">Uncharacterized protein</fullName>
    </submittedName>
</protein>
<organism evidence="3 4">
    <name type="scientific">Streptomyces machairae</name>
    <dbReference type="NCBI Taxonomy" id="3134109"/>
    <lineage>
        <taxon>Bacteria</taxon>
        <taxon>Bacillati</taxon>
        <taxon>Actinomycetota</taxon>
        <taxon>Actinomycetes</taxon>
        <taxon>Kitasatosporales</taxon>
        <taxon>Streptomycetaceae</taxon>
        <taxon>Streptomyces</taxon>
    </lineage>
</organism>
<sequence>MRRTARALSVAALAGVVLGFVASAAFAEPTAEVSPGSVSRAAASRCRCPATPSAQPLRPPSTPPRRPSKRAQSS</sequence>
<reference evidence="3 4" key="1">
    <citation type="submission" date="2024-03" db="EMBL/GenBank/DDBJ databases">
        <title>Novel Streptomyces species of biotechnological and ecological value are a feature of Machair soil.</title>
        <authorList>
            <person name="Prole J.R."/>
            <person name="Goodfellow M."/>
            <person name="Allenby N."/>
            <person name="Ward A.C."/>
        </authorList>
    </citation>
    <scope>NUCLEOTIDE SEQUENCE [LARGE SCALE GENOMIC DNA]</scope>
    <source>
        <strain evidence="3 4">MS1.AVA.1</strain>
    </source>
</reference>
<feature type="signal peptide" evidence="2">
    <location>
        <begin position="1"/>
        <end position="27"/>
    </location>
</feature>
<evidence type="ECO:0000313" key="3">
    <source>
        <dbReference type="EMBL" id="MEJ8671823.1"/>
    </source>
</evidence>
<keyword evidence="2" id="KW-0732">Signal</keyword>
<dbReference type="Proteomes" id="UP001376459">
    <property type="component" value="Unassembled WGS sequence"/>
</dbReference>